<evidence type="ECO:0000313" key="2">
    <source>
        <dbReference type="Proteomes" id="UP000738349"/>
    </source>
</evidence>
<organism evidence="1 2">
    <name type="scientific">Dactylonectria macrodidyma</name>
    <dbReference type="NCBI Taxonomy" id="307937"/>
    <lineage>
        <taxon>Eukaryota</taxon>
        <taxon>Fungi</taxon>
        <taxon>Dikarya</taxon>
        <taxon>Ascomycota</taxon>
        <taxon>Pezizomycotina</taxon>
        <taxon>Sordariomycetes</taxon>
        <taxon>Hypocreomycetidae</taxon>
        <taxon>Hypocreales</taxon>
        <taxon>Nectriaceae</taxon>
        <taxon>Dactylonectria</taxon>
    </lineage>
</organism>
<proteinExistence type="predicted"/>
<dbReference type="OrthoDB" id="4886853at2759"/>
<dbReference type="Proteomes" id="UP000738349">
    <property type="component" value="Unassembled WGS sequence"/>
</dbReference>
<gene>
    <name evidence="1" type="ORF">EDB81DRAFT_728638</name>
</gene>
<protein>
    <submittedName>
        <fullName evidence="1">Uncharacterized protein</fullName>
    </submittedName>
</protein>
<dbReference type="EMBL" id="JAGMUV010000018">
    <property type="protein sequence ID" value="KAH7128874.1"/>
    <property type="molecule type" value="Genomic_DNA"/>
</dbReference>
<dbReference type="AlphaFoldDB" id="A0A9P9DYN0"/>
<evidence type="ECO:0000313" key="1">
    <source>
        <dbReference type="EMBL" id="KAH7128874.1"/>
    </source>
</evidence>
<sequence length="139" mass="15416">MASTSEPIPASSALGQWIEDLFNRIFFQPDDIISANAFNEGVAREFTARINHDRFSRDNFFAAIKQTRLLNALSLQNNRDIQHWDTSDGSGAGCVAQLSHFKLTNKETGVITESSTLVLANIQMVDGKKMLVELTEVAK</sequence>
<reference evidence="1" key="1">
    <citation type="journal article" date="2021" name="Nat. Commun.">
        <title>Genetic determinants of endophytism in the Arabidopsis root mycobiome.</title>
        <authorList>
            <person name="Mesny F."/>
            <person name="Miyauchi S."/>
            <person name="Thiergart T."/>
            <person name="Pickel B."/>
            <person name="Atanasova L."/>
            <person name="Karlsson M."/>
            <person name="Huettel B."/>
            <person name="Barry K.W."/>
            <person name="Haridas S."/>
            <person name="Chen C."/>
            <person name="Bauer D."/>
            <person name="Andreopoulos W."/>
            <person name="Pangilinan J."/>
            <person name="LaButti K."/>
            <person name="Riley R."/>
            <person name="Lipzen A."/>
            <person name="Clum A."/>
            <person name="Drula E."/>
            <person name="Henrissat B."/>
            <person name="Kohler A."/>
            <person name="Grigoriev I.V."/>
            <person name="Martin F.M."/>
            <person name="Hacquard S."/>
        </authorList>
    </citation>
    <scope>NUCLEOTIDE SEQUENCE</scope>
    <source>
        <strain evidence="1">MPI-CAGE-AT-0147</strain>
    </source>
</reference>
<comment type="caution">
    <text evidence="1">The sequence shown here is derived from an EMBL/GenBank/DDBJ whole genome shotgun (WGS) entry which is preliminary data.</text>
</comment>
<accession>A0A9P9DYN0</accession>
<name>A0A9P9DYN0_9HYPO</name>
<keyword evidence="2" id="KW-1185">Reference proteome</keyword>